<evidence type="ECO:0000313" key="7">
    <source>
        <dbReference type="EMBL" id="PWE28641.1"/>
    </source>
</evidence>
<keyword evidence="4 5" id="KW-0472">Membrane</keyword>
<evidence type="ECO:0000313" key="8">
    <source>
        <dbReference type="Proteomes" id="UP000244940"/>
    </source>
</evidence>
<feature type="transmembrane region" description="Helical" evidence="5">
    <location>
        <begin position="132"/>
        <end position="151"/>
    </location>
</feature>
<dbReference type="GO" id="GO:0140359">
    <property type="term" value="F:ABC-type transporter activity"/>
    <property type="evidence" value="ECO:0007669"/>
    <property type="project" value="InterPro"/>
</dbReference>
<proteinExistence type="predicted"/>
<feature type="transmembrane region" description="Helical" evidence="5">
    <location>
        <begin position="158"/>
        <end position="178"/>
    </location>
</feature>
<dbReference type="EMBL" id="QEYD01000006">
    <property type="protein sequence ID" value="PWE28641.1"/>
    <property type="molecule type" value="Genomic_DNA"/>
</dbReference>
<comment type="subcellular location">
    <subcellularLocation>
        <location evidence="1">Membrane</location>
        <topology evidence="1">Multi-pass membrane protein</topology>
    </subcellularLocation>
</comment>
<gene>
    <name evidence="7" type="ORF">C4N9_11700</name>
</gene>
<dbReference type="Proteomes" id="UP000244940">
    <property type="component" value="Unassembled WGS sequence"/>
</dbReference>
<feature type="transmembrane region" description="Helical" evidence="5">
    <location>
        <begin position="94"/>
        <end position="120"/>
    </location>
</feature>
<keyword evidence="3 5" id="KW-1133">Transmembrane helix</keyword>
<evidence type="ECO:0000256" key="2">
    <source>
        <dbReference type="ARBA" id="ARBA00022692"/>
    </source>
</evidence>
<dbReference type="Pfam" id="PF01061">
    <property type="entry name" value="ABC2_membrane"/>
    <property type="match status" value="1"/>
</dbReference>
<reference evidence="7 8" key="1">
    <citation type="submission" date="2018-05" db="EMBL/GenBank/DDBJ databases">
        <title>Pararhodobacter marina sp. nov., isolated from deep-sea water of the Indian Ocean.</title>
        <authorList>
            <person name="Lai Q.Sr."/>
            <person name="Liu X."/>
            <person name="Shao Z."/>
        </authorList>
    </citation>
    <scope>NUCLEOTIDE SEQUENCE [LARGE SCALE GENOMIC DNA]</scope>
    <source>
        <strain evidence="7 8">CIC4N-9</strain>
    </source>
</reference>
<feature type="transmembrane region" description="Helical" evidence="5">
    <location>
        <begin position="21"/>
        <end position="42"/>
    </location>
</feature>
<evidence type="ECO:0000256" key="1">
    <source>
        <dbReference type="ARBA" id="ARBA00004141"/>
    </source>
</evidence>
<keyword evidence="8" id="KW-1185">Reference proteome</keyword>
<comment type="caution">
    <text evidence="7">The sequence shown here is derived from an EMBL/GenBank/DDBJ whole genome shotgun (WGS) entry which is preliminary data.</text>
</comment>
<sequence>MLSHLRAELVLAARILMRQPGFWVPTILFPAMLYSFFGASMAEGPAGIYALASFAVYAVVGVGFYQFGVSVAQDRETPFVLWQRSLPGAQWVGWAARIVVAMVVVLAAVGMVLLAGRWIGGVIPGRGETMRLLVACALVSVPSVLMGIALGSAVSARAAVPLSNLLFLPLAYLGGLWMPPALLPDSVAAISVWTPTRAMGEIAWAAIDGRAMPGRYLALLAGWTLLAIALTALAQARHRRAMFG</sequence>
<protein>
    <submittedName>
        <fullName evidence="7">ABC transporter permease</fullName>
    </submittedName>
</protein>
<dbReference type="RefSeq" id="WP_109533502.1">
    <property type="nucleotide sequence ID" value="NZ_QEYD01000006.1"/>
</dbReference>
<evidence type="ECO:0000256" key="4">
    <source>
        <dbReference type="ARBA" id="ARBA00023136"/>
    </source>
</evidence>
<name>A0A2U2C9W8_9RHOB</name>
<evidence type="ECO:0000256" key="5">
    <source>
        <dbReference type="SAM" id="Phobius"/>
    </source>
</evidence>
<dbReference type="GO" id="GO:0016020">
    <property type="term" value="C:membrane"/>
    <property type="evidence" value="ECO:0007669"/>
    <property type="project" value="UniProtKB-SubCell"/>
</dbReference>
<feature type="transmembrane region" description="Helical" evidence="5">
    <location>
        <begin position="216"/>
        <end position="234"/>
    </location>
</feature>
<feature type="domain" description="ABC-2 type transporter transmembrane" evidence="6">
    <location>
        <begin position="17"/>
        <end position="201"/>
    </location>
</feature>
<accession>A0A2U2C9W8</accession>
<evidence type="ECO:0000259" key="6">
    <source>
        <dbReference type="Pfam" id="PF01061"/>
    </source>
</evidence>
<dbReference type="AlphaFoldDB" id="A0A2U2C9W8"/>
<dbReference type="InterPro" id="IPR013525">
    <property type="entry name" value="ABC2_TM"/>
</dbReference>
<evidence type="ECO:0000256" key="3">
    <source>
        <dbReference type="ARBA" id="ARBA00022989"/>
    </source>
</evidence>
<dbReference type="OrthoDB" id="9786643at2"/>
<organism evidence="7 8">
    <name type="scientific">Pararhodobacter marinus</name>
    <dbReference type="NCBI Taxonomy" id="2184063"/>
    <lineage>
        <taxon>Bacteria</taxon>
        <taxon>Pseudomonadati</taxon>
        <taxon>Pseudomonadota</taxon>
        <taxon>Alphaproteobacteria</taxon>
        <taxon>Rhodobacterales</taxon>
        <taxon>Paracoccaceae</taxon>
        <taxon>Pararhodobacter</taxon>
    </lineage>
</organism>
<feature type="transmembrane region" description="Helical" evidence="5">
    <location>
        <begin position="48"/>
        <end position="73"/>
    </location>
</feature>
<keyword evidence="2 5" id="KW-0812">Transmembrane</keyword>
<dbReference type="GeneID" id="94365554"/>